<evidence type="ECO:0000313" key="4">
    <source>
        <dbReference type="Proteomes" id="UP000010321"/>
    </source>
</evidence>
<gene>
    <name evidence="3" type="ORF">HMPREF9445_02983</name>
</gene>
<feature type="chain" id="PRO_5045350505" evidence="1">
    <location>
        <begin position="30"/>
        <end position="554"/>
    </location>
</feature>
<feature type="domain" description="DUF5123" evidence="2">
    <location>
        <begin position="435"/>
        <end position="550"/>
    </location>
</feature>
<comment type="caution">
    <text evidence="3">The sequence shown here is derived from an EMBL/GenBank/DDBJ whole genome shotgun (WGS) entry which is preliminary data.</text>
</comment>
<protein>
    <submittedName>
        <fullName evidence="3">Fibronectin type III domain protein</fullName>
    </submittedName>
</protein>
<reference evidence="3 4" key="1">
    <citation type="submission" date="2011-02" db="EMBL/GenBank/DDBJ databases">
        <authorList>
            <person name="Weinstock G."/>
            <person name="Sodergren E."/>
            <person name="Clifton S."/>
            <person name="Fulton L."/>
            <person name="Fulton B."/>
            <person name="Courtney L."/>
            <person name="Fronick C."/>
            <person name="Harrison M."/>
            <person name="Strong C."/>
            <person name="Farmer C."/>
            <person name="Delahaunty K."/>
            <person name="Markovic C."/>
            <person name="Hall O."/>
            <person name="Minx P."/>
            <person name="Tomlinson C."/>
            <person name="Mitreva M."/>
            <person name="Hou S."/>
            <person name="Chen J."/>
            <person name="Wollam A."/>
            <person name="Pepin K.H."/>
            <person name="Johnson M."/>
            <person name="Bhonagiri V."/>
            <person name="Zhang X."/>
            <person name="Suruliraj S."/>
            <person name="Warren W."/>
            <person name="Chinwalla A."/>
            <person name="Mardis E.R."/>
            <person name="Wilson R.K."/>
        </authorList>
    </citation>
    <scope>NUCLEOTIDE SEQUENCE [LARGE SCALE GENOMIC DNA]</scope>
    <source>
        <strain evidence="3 4">YIT 12056</strain>
    </source>
</reference>
<dbReference type="Proteomes" id="UP000010321">
    <property type="component" value="Unassembled WGS sequence"/>
</dbReference>
<dbReference type="Gene3D" id="2.60.40.10">
    <property type="entry name" value="Immunoglobulins"/>
    <property type="match status" value="1"/>
</dbReference>
<proteinExistence type="predicted"/>
<keyword evidence="1" id="KW-0732">Signal</keyword>
<dbReference type="InterPro" id="IPR033427">
    <property type="entry name" value="DUF5123"/>
</dbReference>
<dbReference type="InterPro" id="IPR011050">
    <property type="entry name" value="Pectin_lyase_fold/virulence"/>
</dbReference>
<sequence length="554" mass="60675">MKIYKYIHNILSGACLLLTTIAATSCDNANDWTVDAAHNRLFSCDLSGVTPEDIGTEATLEFKTVKGAEYYLIEVSKDTLYNDIEMGSTATSIIYGEDKSIKESPYTMTGLDSSTKYYLRVKAMSGNTPESKWSYLSDYSFKTKSEQIFEEISTADLTENSVVLHWLANAEVTKLEILKGEEVKVTKDLTNDNEAVTNGTITIDGLEAQTNYTAKIYKDNVVRGTIGFTTFAAVPSADLVYRMTADENLSNELLAEITAQCEGTSITIAMPAGTTNKYGEALELADGYSYTFFGIAGEKKPVIAISTITLKNNALIKFQNVELNADGINAEGTAKTNEYIINQSAAAVVDNITFEDCDIIGFKNSIVRIQSSSSIEFKKVVFNGCYIKGQNLASKYYVLHNNSGKFGEVEYNNTTFDCTGYRGLFYSENKDCTSINITDCTIYNIPASGQYVIDFKSTDNGATNGIIINNTIFAKVQDASAAKGIRSNSVQTFDNVWTTNDFKLTGNQFSGTVTAFDGTSTDLFENPAAGDFTIKSYNFGGRLNAGAIKWRMTE</sequence>
<dbReference type="InterPro" id="IPR036116">
    <property type="entry name" value="FN3_sf"/>
</dbReference>
<dbReference type="SUPFAM" id="SSF49265">
    <property type="entry name" value="Fibronectin type III"/>
    <property type="match status" value="1"/>
</dbReference>
<dbReference type="RefSeq" id="WP_009123046.1">
    <property type="nucleotide sequence ID" value="NZ_FQWK01000001.1"/>
</dbReference>
<dbReference type="PROSITE" id="PS51257">
    <property type="entry name" value="PROKAR_LIPOPROTEIN"/>
    <property type="match status" value="1"/>
</dbReference>
<keyword evidence="4" id="KW-1185">Reference proteome</keyword>
<evidence type="ECO:0000313" key="3">
    <source>
        <dbReference type="EMBL" id="EGF49612.1"/>
    </source>
</evidence>
<dbReference type="EMBL" id="AFBM01000031">
    <property type="protein sequence ID" value="EGF49612.1"/>
    <property type="molecule type" value="Genomic_DNA"/>
</dbReference>
<evidence type="ECO:0000259" key="2">
    <source>
        <dbReference type="Pfam" id="PF17161"/>
    </source>
</evidence>
<dbReference type="Gene3D" id="2.160.20.10">
    <property type="entry name" value="Single-stranded right-handed beta-helix, Pectin lyase-like"/>
    <property type="match status" value="1"/>
</dbReference>
<accession>A0ABN0CJZ4</accession>
<dbReference type="SUPFAM" id="SSF51126">
    <property type="entry name" value="Pectin lyase-like"/>
    <property type="match status" value="1"/>
</dbReference>
<organism evidence="3 4">
    <name type="scientific">Bacteroides clarus YIT 12056</name>
    <dbReference type="NCBI Taxonomy" id="762984"/>
    <lineage>
        <taxon>Bacteria</taxon>
        <taxon>Pseudomonadati</taxon>
        <taxon>Bacteroidota</taxon>
        <taxon>Bacteroidia</taxon>
        <taxon>Bacteroidales</taxon>
        <taxon>Bacteroidaceae</taxon>
        <taxon>Bacteroides</taxon>
    </lineage>
</organism>
<evidence type="ECO:0000256" key="1">
    <source>
        <dbReference type="SAM" id="SignalP"/>
    </source>
</evidence>
<dbReference type="InterPro" id="IPR013783">
    <property type="entry name" value="Ig-like_fold"/>
</dbReference>
<dbReference type="Pfam" id="PF17161">
    <property type="entry name" value="DUF5123"/>
    <property type="match status" value="1"/>
</dbReference>
<name>A0ABN0CJZ4_9BACE</name>
<feature type="signal peptide" evidence="1">
    <location>
        <begin position="1"/>
        <end position="29"/>
    </location>
</feature>
<dbReference type="InterPro" id="IPR012334">
    <property type="entry name" value="Pectin_lyas_fold"/>
</dbReference>